<dbReference type="RefSeq" id="WP_284374938.1">
    <property type="nucleotide sequence ID" value="NZ_BSNL01000001.1"/>
</dbReference>
<organism evidence="1 2">
    <name type="scientific">Sulfitobacter pacificus</name>
    <dbReference type="NCBI Taxonomy" id="1499314"/>
    <lineage>
        <taxon>Bacteria</taxon>
        <taxon>Pseudomonadati</taxon>
        <taxon>Pseudomonadota</taxon>
        <taxon>Alphaproteobacteria</taxon>
        <taxon>Rhodobacterales</taxon>
        <taxon>Roseobacteraceae</taxon>
        <taxon>Sulfitobacter</taxon>
    </lineage>
</organism>
<accession>A0ABQ5VNI5</accession>
<gene>
    <name evidence="1" type="ORF">GCM10007927_32950</name>
</gene>
<evidence type="ECO:0000313" key="1">
    <source>
        <dbReference type="EMBL" id="GLQ28492.1"/>
    </source>
</evidence>
<name>A0ABQ5VNI5_9RHOB</name>
<comment type="caution">
    <text evidence="1">The sequence shown here is derived from an EMBL/GenBank/DDBJ whole genome shotgun (WGS) entry which is preliminary data.</text>
</comment>
<reference evidence="1" key="1">
    <citation type="journal article" date="2014" name="Int. J. Syst. Evol. Microbiol.">
        <title>Complete genome of a new Firmicutes species belonging to the dominant human colonic microbiota ('Ruminococcus bicirculans') reveals two chromosomes and a selective capacity to utilize plant glucans.</title>
        <authorList>
            <consortium name="NISC Comparative Sequencing Program"/>
            <person name="Wegmann U."/>
            <person name="Louis P."/>
            <person name="Goesmann A."/>
            <person name="Henrissat B."/>
            <person name="Duncan S.H."/>
            <person name="Flint H.J."/>
        </authorList>
    </citation>
    <scope>NUCLEOTIDE SEQUENCE</scope>
    <source>
        <strain evidence="1">NBRC 109915</strain>
    </source>
</reference>
<protein>
    <recommendedName>
        <fullName evidence="3">Flagellar FliJ protein</fullName>
    </recommendedName>
</protein>
<keyword evidence="2" id="KW-1185">Reference proteome</keyword>
<proteinExistence type="predicted"/>
<dbReference type="Proteomes" id="UP001161388">
    <property type="component" value="Unassembled WGS sequence"/>
</dbReference>
<reference evidence="1" key="2">
    <citation type="submission" date="2023-01" db="EMBL/GenBank/DDBJ databases">
        <title>Draft genome sequence of Sulfitobacter pacificus strain NBRC 109915.</title>
        <authorList>
            <person name="Sun Q."/>
            <person name="Mori K."/>
        </authorList>
    </citation>
    <scope>NUCLEOTIDE SEQUENCE</scope>
    <source>
        <strain evidence="1">NBRC 109915</strain>
    </source>
</reference>
<dbReference type="EMBL" id="BSNL01000001">
    <property type="protein sequence ID" value="GLQ28492.1"/>
    <property type="molecule type" value="Genomic_DNA"/>
</dbReference>
<evidence type="ECO:0008006" key="3">
    <source>
        <dbReference type="Google" id="ProtNLM"/>
    </source>
</evidence>
<sequence length="140" mass="15802">MTDLEQLLMVSTAQYDHQRQVFAKVVAEESALRQELRRLKSLDQATDIERDSVSSMRAIGADVLWQGWLSRSQSALNMQLARVLAIKEHEQGKVRKAFGKVVALQELIGSERKTQRNKAAKARLQTAIDLALQKSKVTDQ</sequence>
<evidence type="ECO:0000313" key="2">
    <source>
        <dbReference type="Proteomes" id="UP001161388"/>
    </source>
</evidence>